<feature type="compositionally biased region" description="Basic and acidic residues" evidence="10">
    <location>
        <begin position="592"/>
        <end position="607"/>
    </location>
</feature>
<feature type="compositionally biased region" description="Low complexity" evidence="10">
    <location>
        <begin position="526"/>
        <end position="535"/>
    </location>
</feature>
<dbReference type="Pfam" id="PF00373">
    <property type="entry name" value="FERM_M"/>
    <property type="match status" value="1"/>
</dbReference>
<dbReference type="PRINTS" id="PR00935">
    <property type="entry name" value="BAND41"/>
</dbReference>
<dbReference type="FunFam" id="1.20.80.10:FF:000001">
    <property type="entry name" value="Erythrocyte membrane protein band 4.1"/>
    <property type="match status" value="1"/>
</dbReference>
<dbReference type="InterPro" id="IPR008379">
    <property type="entry name" value="Band_4.1_C"/>
</dbReference>
<dbReference type="InterPro" id="IPR019747">
    <property type="entry name" value="FERM_CS"/>
</dbReference>
<dbReference type="FunFam" id="2.30.29.30:FF:000001">
    <property type="entry name" value="Erythrocyte membrane protein band 4.1"/>
    <property type="match status" value="1"/>
</dbReference>
<dbReference type="InterPro" id="IPR011993">
    <property type="entry name" value="PH-like_dom_sf"/>
</dbReference>
<dbReference type="SUPFAM" id="SSF54236">
    <property type="entry name" value="Ubiquitin-like"/>
    <property type="match status" value="1"/>
</dbReference>
<dbReference type="PANTHER" id="PTHR23280">
    <property type="entry name" value="4.1 G PROTEIN"/>
    <property type="match status" value="1"/>
</dbReference>
<feature type="domain" description="FERM" evidence="11">
    <location>
        <begin position="34"/>
        <end position="315"/>
    </location>
</feature>
<name>A0A131YFY8_RHIAP</name>
<keyword evidence="5" id="KW-0597">Phosphoprotein</keyword>
<feature type="compositionally biased region" description="Basic and acidic residues" evidence="10">
    <location>
        <begin position="446"/>
        <end position="476"/>
    </location>
</feature>
<dbReference type="InterPro" id="IPR000299">
    <property type="entry name" value="FERM_domain"/>
</dbReference>
<feature type="compositionally biased region" description="Basic and acidic residues" evidence="10">
    <location>
        <begin position="892"/>
        <end position="903"/>
    </location>
</feature>
<dbReference type="GO" id="GO:0005198">
    <property type="term" value="F:structural molecule activity"/>
    <property type="evidence" value="ECO:0007669"/>
    <property type="project" value="InterPro"/>
</dbReference>
<dbReference type="CDD" id="cd13184">
    <property type="entry name" value="FERM_C_4_1_family"/>
    <property type="match status" value="1"/>
</dbReference>
<dbReference type="InterPro" id="IPR018979">
    <property type="entry name" value="FERM_N"/>
</dbReference>
<dbReference type="SMART" id="SM01195">
    <property type="entry name" value="FA"/>
    <property type="match status" value="1"/>
</dbReference>
<dbReference type="InterPro" id="IPR029071">
    <property type="entry name" value="Ubiquitin-like_domsf"/>
</dbReference>
<dbReference type="AlphaFoldDB" id="A0A131YFY8"/>
<evidence type="ECO:0000256" key="1">
    <source>
        <dbReference type="ARBA" id="ARBA00004245"/>
    </source>
</evidence>
<dbReference type="GO" id="GO:0005912">
    <property type="term" value="C:adherens junction"/>
    <property type="evidence" value="ECO:0007669"/>
    <property type="project" value="UniProtKB-SubCell"/>
</dbReference>
<dbReference type="GO" id="GO:0048731">
    <property type="term" value="P:system development"/>
    <property type="evidence" value="ECO:0007669"/>
    <property type="project" value="UniProtKB-ARBA"/>
</dbReference>
<keyword evidence="8" id="KW-0206">Cytoskeleton</keyword>
<dbReference type="InterPro" id="IPR014352">
    <property type="entry name" value="FERM/acyl-CoA-bd_prot_sf"/>
</dbReference>
<evidence type="ECO:0000313" key="12">
    <source>
        <dbReference type="EMBL" id="JAP78224.1"/>
    </source>
</evidence>
<dbReference type="SUPFAM" id="SSF47031">
    <property type="entry name" value="Second domain of FERM"/>
    <property type="match status" value="1"/>
</dbReference>
<dbReference type="Gene3D" id="1.20.80.10">
    <property type="match status" value="1"/>
</dbReference>
<comment type="subcellular location">
    <subcellularLocation>
        <location evidence="2">Cell junction</location>
        <location evidence="2">Adherens junction</location>
    </subcellularLocation>
    <subcellularLocation>
        <location evidence="9">Cell projection</location>
        <location evidence="9">Rhabdomere</location>
    </subcellularLocation>
    <subcellularLocation>
        <location evidence="1">Cytoplasm</location>
        <location evidence="1">Cytoskeleton</location>
    </subcellularLocation>
</comment>
<feature type="compositionally biased region" description="Low complexity" evidence="10">
    <location>
        <begin position="490"/>
        <end position="503"/>
    </location>
</feature>
<feature type="region of interest" description="Disordered" evidence="10">
    <location>
        <begin position="337"/>
        <end position="561"/>
    </location>
</feature>
<feature type="compositionally biased region" description="Basic and acidic residues" evidence="10">
    <location>
        <begin position="349"/>
        <end position="361"/>
    </location>
</feature>
<dbReference type="SMART" id="SM00295">
    <property type="entry name" value="B41"/>
    <property type="match status" value="1"/>
</dbReference>
<dbReference type="GO" id="GO:0031032">
    <property type="term" value="P:actomyosin structure organization"/>
    <property type="evidence" value="ECO:0007669"/>
    <property type="project" value="TreeGrafter"/>
</dbReference>
<organism evidence="12">
    <name type="scientific">Rhipicephalus appendiculatus</name>
    <name type="common">Brown ear tick</name>
    <dbReference type="NCBI Taxonomy" id="34631"/>
    <lineage>
        <taxon>Eukaryota</taxon>
        <taxon>Metazoa</taxon>
        <taxon>Ecdysozoa</taxon>
        <taxon>Arthropoda</taxon>
        <taxon>Chelicerata</taxon>
        <taxon>Arachnida</taxon>
        <taxon>Acari</taxon>
        <taxon>Parasitiformes</taxon>
        <taxon>Ixodida</taxon>
        <taxon>Ixodoidea</taxon>
        <taxon>Ixodidae</taxon>
        <taxon>Rhipicephalinae</taxon>
        <taxon>Rhipicephalus</taxon>
        <taxon>Rhipicephalus</taxon>
    </lineage>
</organism>
<keyword evidence="7" id="KW-0009">Actin-binding</keyword>
<evidence type="ECO:0000256" key="3">
    <source>
        <dbReference type="ARBA" id="ARBA00022025"/>
    </source>
</evidence>
<evidence type="ECO:0000256" key="4">
    <source>
        <dbReference type="ARBA" id="ARBA00022490"/>
    </source>
</evidence>
<evidence type="ECO:0000256" key="9">
    <source>
        <dbReference type="ARBA" id="ARBA00043944"/>
    </source>
</evidence>
<dbReference type="SMART" id="SM01196">
    <property type="entry name" value="FERM_C"/>
    <property type="match status" value="1"/>
</dbReference>
<dbReference type="Pfam" id="PF05902">
    <property type="entry name" value="4_1_CTD"/>
    <property type="match status" value="1"/>
</dbReference>
<dbReference type="GO" id="GO:0005886">
    <property type="term" value="C:plasma membrane"/>
    <property type="evidence" value="ECO:0007669"/>
    <property type="project" value="TreeGrafter"/>
</dbReference>
<evidence type="ECO:0000256" key="8">
    <source>
        <dbReference type="ARBA" id="ARBA00023212"/>
    </source>
</evidence>
<feature type="region of interest" description="Disordered" evidence="10">
    <location>
        <begin position="656"/>
        <end position="982"/>
    </location>
</feature>
<evidence type="ECO:0000256" key="10">
    <source>
        <dbReference type="SAM" id="MobiDB-lite"/>
    </source>
</evidence>
<feature type="region of interest" description="Disordered" evidence="10">
    <location>
        <begin position="1"/>
        <end position="25"/>
    </location>
</feature>
<dbReference type="Gene3D" id="3.10.20.90">
    <property type="entry name" value="Phosphatidylinositol 3-kinase Catalytic Subunit, Chain A, domain 1"/>
    <property type="match status" value="1"/>
</dbReference>
<dbReference type="GO" id="GO:0005856">
    <property type="term" value="C:cytoskeleton"/>
    <property type="evidence" value="ECO:0007669"/>
    <property type="project" value="UniProtKB-SubCell"/>
</dbReference>
<dbReference type="Pfam" id="PF09380">
    <property type="entry name" value="FERM_C"/>
    <property type="match status" value="1"/>
</dbReference>
<keyword evidence="6" id="KW-0965">Cell junction</keyword>
<dbReference type="Pfam" id="PF08736">
    <property type="entry name" value="FA"/>
    <property type="match status" value="1"/>
</dbReference>
<dbReference type="PRINTS" id="PR00661">
    <property type="entry name" value="ERMFAMILY"/>
</dbReference>
<evidence type="ECO:0000259" key="11">
    <source>
        <dbReference type="PROSITE" id="PS50057"/>
    </source>
</evidence>
<dbReference type="GO" id="GO:0009887">
    <property type="term" value="P:animal organ morphogenesis"/>
    <property type="evidence" value="ECO:0007669"/>
    <property type="project" value="UniProtKB-ARBA"/>
</dbReference>
<dbReference type="InterPro" id="IPR019748">
    <property type="entry name" value="FERM_central"/>
</dbReference>
<feature type="region of interest" description="Disordered" evidence="10">
    <location>
        <begin position="584"/>
        <end position="614"/>
    </location>
</feature>
<dbReference type="GO" id="GO:0003779">
    <property type="term" value="F:actin binding"/>
    <property type="evidence" value="ECO:0007669"/>
    <property type="project" value="UniProtKB-KW"/>
</dbReference>
<dbReference type="InterPro" id="IPR019749">
    <property type="entry name" value="Band_41_domain"/>
</dbReference>
<dbReference type="Pfam" id="PF09379">
    <property type="entry name" value="FERM_N"/>
    <property type="match status" value="1"/>
</dbReference>
<dbReference type="FunFam" id="3.10.20.90:FF:000002">
    <property type="entry name" value="Erythrocyte protein band 4.1-like 3"/>
    <property type="match status" value="1"/>
</dbReference>
<evidence type="ECO:0000256" key="7">
    <source>
        <dbReference type="ARBA" id="ARBA00023203"/>
    </source>
</evidence>
<dbReference type="EMBL" id="GEDV01010333">
    <property type="protein sequence ID" value="JAP78224.1"/>
    <property type="molecule type" value="Transcribed_RNA"/>
</dbReference>
<dbReference type="PROSITE" id="PS00661">
    <property type="entry name" value="FERM_2"/>
    <property type="match status" value="1"/>
</dbReference>
<dbReference type="InterPro" id="IPR014847">
    <property type="entry name" value="FA"/>
</dbReference>
<keyword evidence="4" id="KW-0963">Cytoplasm</keyword>
<sequence>MAEEKESPEENGPAESSPSSKSRRSGILRARSTAACRVHLLDGSDYECQLDRKARGEQLFDRVCEYLNLLERDYFGLTYRDHENTRNWVNLEKSLSKQMKRRPWEMSFEVKFYPPDPSQLQEDITRYQLCLQIRDDILSGKLPCSFVTHALLGSYLVQAELGDFDPDDHGRNYLSEFRFAPNQTPELEDKVMELHKQHKGQTPAEAELHYLENAKKLAMYGVDLHQARDSEGVDITLGVCASGLLVYRDRLRINRFAWPKILKISYKRNNFYIKIRPGEFEQFESTIGFKLANHRAAKRLWKVCVEHHTFFRLMSPEPAVKPRLFLPRFGSKFRYSGRTQYQTRQASARIDRPPPHFERTRSNKRFSSQTLTYPPRPAAPEESKRHTLTGALRRSPSEETASADVPRFATKASPEQASSPTAEAPPKKETKRTIPVGGVAVMLPMDTKKDQRLSQEAKTPEDRSPLHEDGASKEARPASGVEVAKKGLQAASKAAEAAATKAAQPVTSKTSEGKAPHGGVGEPSVKADAVAKKVAPGTSPKEEPHVKKSLSGGGETDDGVRVICLEDPGTGVVREVFVTDDRVPTKGTASGLKEERQLRPTKSETRLESGFTEKSIRDQDVTRLELSRSREKLVPLAEQTPPEGGAYRKGAGGAVTAQFWPPTTGKGAAPAKSGGDTMQEETVGPADTSTPRPAGRGPGGFTARQSGPYTKEYTYQVPADDSKRPYSPTRGGGFSYSPPPVDAASGGQSTSPTGRPGSGDGAVRQATGLAFTYSPTRTAGAPGWNEVSGRSPTGPSPTGRSPTGRSPTSPGARATTPVTTAPTATTTTPVSGKSLDSPSSESSESSLDEYREERPSRPSRIPTKKDGATRPKVVGVVPSLAASRSPPGGKVGEPHLQQKDTSKSRIPGLPSQQPSWSSGADAGSRGAEKSGIRPPGATSPLQSKPPLDSRKSTSPDQRAIVKTEALKYDPASVSALQTSSTTSVPVVSTETRKVAYQVAEGPGPVGAHFAATTVTTSAVPPHDIVEQEGEVVSSQTISSKTRTVETVTYKMERDGVVETRVEQKITIQSDGDPIDHDRALAQAIQEATMMNPDMTVEKIEIQQQSQAK</sequence>
<dbReference type="InterPro" id="IPR035963">
    <property type="entry name" value="FERM_2"/>
</dbReference>
<reference evidence="12" key="1">
    <citation type="journal article" date="2016" name="Ticks Tick Borne Dis.">
        <title>De novo assembly and annotation of the salivary gland transcriptome of Rhipicephalus appendiculatus male and female ticks during blood feeding.</title>
        <authorList>
            <person name="de Castro M.H."/>
            <person name="de Klerk D."/>
            <person name="Pienaar R."/>
            <person name="Latif A.A."/>
            <person name="Rees D.J."/>
            <person name="Mans B.J."/>
        </authorList>
    </citation>
    <scope>NUCLEOTIDE SEQUENCE</scope>
    <source>
        <tissue evidence="12">Salivary glands</tissue>
    </source>
</reference>
<dbReference type="Gene3D" id="2.30.29.30">
    <property type="entry name" value="Pleckstrin-homology domain (PH domain)/Phosphotyrosine-binding domain (PTB)"/>
    <property type="match status" value="1"/>
</dbReference>
<evidence type="ECO:0000256" key="6">
    <source>
        <dbReference type="ARBA" id="ARBA00022949"/>
    </source>
</evidence>
<feature type="compositionally biased region" description="Polar residues" evidence="10">
    <location>
        <begin position="337"/>
        <end position="346"/>
    </location>
</feature>
<dbReference type="SUPFAM" id="SSF50729">
    <property type="entry name" value="PH domain-like"/>
    <property type="match status" value="1"/>
</dbReference>
<dbReference type="PANTHER" id="PTHR23280:SF21">
    <property type="entry name" value="PROTEIN 4.1 HOMOLOG"/>
    <property type="match status" value="1"/>
</dbReference>
<accession>A0A131YFY8</accession>
<dbReference type="CDD" id="cd14473">
    <property type="entry name" value="FERM_B-lobe"/>
    <property type="match status" value="1"/>
</dbReference>
<dbReference type="PROSITE" id="PS00660">
    <property type="entry name" value="FERM_1"/>
    <property type="match status" value="1"/>
</dbReference>
<dbReference type="InterPro" id="IPR000798">
    <property type="entry name" value="Ez/rad/moesin-like"/>
</dbReference>
<feature type="compositionally biased region" description="Basic and acidic residues" evidence="10">
    <location>
        <begin position="947"/>
        <end position="967"/>
    </location>
</feature>
<evidence type="ECO:0000256" key="5">
    <source>
        <dbReference type="ARBA" id="ARBA00022553"/>
    </source>
</evidence>
<proteinExistence type="predicted"/>
<protein>
    <recommendedName>
        <fullName evidence="3">Moesin/ezrin/radixin homolog 1</fullName>
    </recommendedName>
</protein>
<dbReference type="PROSITE" id="PS50057">
    <property type="entry name" value="FERM_3"/>
    <property type="match status" value="1"/>
</dbReference>
<dbReference type="InterPro" id="IPR018980">
    <property type="entry name" value="FERM_PH-like_C"/>
</dbReference>
<evidence type="ECO:0000256" key="2">
    <source>
        <dbReference type="ARBA" id="ARBA00004536"/>
    </source>
</evidence>
<feature type="compositionally biased region" description="Low complexity" evidence="10">
    <location>
        <begin position="788"/>
        <end position="845"/>
    </location>
</feature>